<reference evidence="1 2" key="1">
    <citation type="journal article" date="2011" name="Science">
        <title>The ecoresponsive genome of Daphnia pulex.</title>
        <authorList>
            <person name="Colbourne J.K."/>
            <person name="Pfrender M.E."/>
            <person name="Gilbert D."/>
            <person name="Thomas W.K."/>
            <person name="Tucker A."/>
            <person name="Oakley T.H."/>
            <person name="Tokishita S."/>
            <person name="Aerts A."/>
            <person name="Arnold G.J."/>
            <person name="Basu M.K."/>
            <person name="Bauer D.J."/>
            <person name="Caceres C.E."/>
            <person name="Carmel L."/>
            <person name="Casola C."/>
            <person name="Choi J.H."/>
            <person name="Detter J.C."/>
            <person name="Dong Q."/>
            <person name="Dusheyko S."/>
            <person name="Eads B.D."/>
            <person name="Frohlich T."/>
            <person name="Geiler-Samerotte K.A."/>
            <person name="Gerlach D."/>
            <person name="Hatcher P."/>
            <person name="Jogdeo S."/>
            <person name="Krijgsveld J."/>
            <person name="Kriventseva E.V."/>
            <person name="Kultz D."/>
            <person name="Laforsch C."/>
            <person name="Lindquist E."/>
            <person name="Lopez J."/>
            <person name="Manak J.R."/>
            <person name="Muller J."/>
            <person name="Pangilinan J."/>
            <person name="Patwardhan R.P."/>
            <person name="Pitluck S."/>
            <person name="Pritham E.J."/>
            <person name="Rechtsteiner A."/>
            <person name="Rho M."/>
            <person name="Rogozin I.B."/>
            <person name="Sakarya O."/>
            <person name="Salamov A."/>
            <person name="Schaack S."/>
            <person name="Shapiro H."/>
            <person name="Shiga Y."/>
            <person name="Skalitzky C."/>
            <person name="Smith Z."/>
            <person name="Souvorov A."/>
            <person name="Sung W."/>
            <person name="Tang Z."/>
            <person name="Tsuchiya D."/>
            <person name="Tu H."/>
            <person name="Vos H."/>
            <person name="Wang M."/>
            <person name="Wolf Y.I."/>
            <person name="Yamagata H."/>
            <person name="Yamada T."/>
            <person name="Ye Y."/>
            <person name="Shaw J.R."/>
            <person name="Andrews J."/>
            <person name="Crease T.J."/>
            <person name="Tang H."/>
            <person name="Lucas S.M."/>
            <person name="Robertson H.M."/>
            <person name="Bork P."/>
            <person name="Koonin E.V."/>
            <person name="Zdobnov E.M."/>
            <person name="Grigoriev I.V."/>
            <person name="Lynch M."/>
            <person name="Boore J.L."/>
        </authorList>
    </citation>
    <scope>NUCLEOTIDE SEQUENCE [LARGE SCALE GENOMIC DNA]</scope>
</reference>
<dbReference type="EMBL" id="GL732830">
    <property type="protein sequence ID" value="EFX64438.1"/>
    <property type="molecule type" value="Genomic_DNA"/>
</dbReference>
<dbReference type="Proteomes" id="UP000000305">
    <property type="component" value="Unassembled WGS sequence"/>
</dbReference>
<accession>E9HUZ6</accession>
<feature type="non-terminal residue" evidence="1">
    <location>
        <position position="1"/>
    </location>
</feature>
<organism evidence="1 2">
    <name type="scientific">Daphnia pulex</name>
    <name type="common">Water flea</name>
    <dbReference type="NCBI Taxonomy" id="6669"/>
    <lineage>
        <taxon>Eukaryota</taxon>
        <taxon>Metazoa</taxon>
        <taxon>Ecdysozoa</taxon>
        <taxon>Arthropoda</taxon>
        <taxon>Crustacea</taxon>
        <taxon>Branchiopoda</taxon>
        <taxon>Diplostraca</taxon>
        <taxon>Cladocera</taxon>
        <taxon>Anomopoda</taxon>
        <taxon>Daphniidae</taxon>
        <taxon>Daphnia</taxon>
    </lineage>
</organism>
<dbReference type="InParanoid" id="E9HUZ6"/>
<protein>
    <submittedName>
        <fullName evidence="1">Uncharacterized protein</fullName>
    </submittedName>
</protein>
<evidence type="ECO:0000313" key="1">
    <source>
        <dbReference type="EMBL" id="EFX64438.1"/>
    </source>
</evidence>
<gene>
    <name evidence="1" type="ORF">DAPPUDRAFT_304972</name>
</gene>
<keyword evidence="2" id="KW-1185">Reference proteome</keyword>
<sequence length="56" mass="6449">MKIFRDIAISPKKITLIMTNPIISFLYLAVLKRVSQKLLTAVLTVSIRQMEDPLLY</sequence>
<dbReference type="HOGENOM" id="CLU_3016302_0_0_1"/>
<name>E9HUZ6_DAPPU</name>
<evidence type="ECO:0000313" key="2">
    <source>
        <dbReference type="Proteomes" id="UP000000305"/>
    </source>
</evidence>
<proteinExistence type="predicted"/>
<dbReference type="AlphaFoldDB" id="E9HUZ6"/>
<dbReference type="KEGG" id="dpx:DAPPUDRAFT_304972"/>